<dbReference type="InterPro" id="IPR050243">
    <property type="entry name" value="PHP_phosphatase"/>
</dbReference>
<dbReference type="SUPFAM" id="SSF47802">
    <property type="entry name" value="DNA polymerase beta, N-terminal domain-like"/>
    <property type="match status" value="1"/>
</dbReference>
<dbReference type="NCBIfam" id="NF006375">
    <property type="entry name" value="PRK08609.1"/>
    <property type="match status" value="1"/>
</dbReference>
<protein>
    <recommendedName>
        <fullName evidence="2">DNA-directed DNA polymerase</fullName>
        <ecNumber evidence="2">2.7.7.7</ecNumber>
    </recommendedName>
</protein>
<dbReference type="GO" id="GO:0042578">
    <property type="term" value="F:phosphoric ester hydrolase activity"/>
    <property type="evidence" value="ECO:0007669"/>
    <property type="project" value="TreeGrafter"/>
</dbReference>
<evidence type="ECO:0000256" key="8">
    <source>
        <dbReference type="ARBA" id="ARBA00049244"/>
    </source>
</evidence>
<evidence type="ECO:0000259" key="9">
    <source>
        <dbReference type="SMART" id="SM00278"/>
    </source>
</evidence>
<comment type="catalytic activity">
    <reaction evidence="8">
        <text>DNA(n) + a 2'-deoxyribonucleoside 5'-triphosphate = DNA(n+1) + diphosphate</text>
        <dbReference type="Rhea" id="RHEA:22508"/>
        <dbReference type="Rhea" id="RHEA-COMP:17339"/>
        <dbReference type="Rhea" id="RHEA-COMP:17340"/>
        <dbReference type="ChEBI" id="CHEBI:33019"/>
        <dbReference type="ChEBI" id="CHEBI:61560"/>
        <dbReference type="ChEBI" id="CHEBI:173112"/>
        <dbReference type="EC" id="2.7.7.7"/>
    </reaction>
</comment>
<organism evidence="12 13">
    <name type="scientific">Candidatus Chisholmbacteria bacterium RIFCSPHIGHO2_01_FULL_52_32</name>
    <dbReference type="NCBI Taxonomy" id="1797591"/>
    <lineage>
        <taxon>Bacteria</taxon>
        <taxon>Candidatus Chisholmiibacteriota</taxon>
    </lineage>
</organism>
<feature type="domain" description="Helix-hairpin-helix DNA-binding motif class 1" evidence="9">
    <location>
        <begin position="91"/>
        <end position="110"/>
    </location>
</feature>
<dbReference type="InterPro" id="IPR010994">
    <property type="entry name" value="RuvA_2-like"/>
</dbReference>
<keyword evidence="7" id="KW-0239">DNA-directed DNA polymerase</keyword>
<comment type="caution">
    <text evidence="12">The sequence shown here is derived from an EMBL/GenBank/DDBJ whole genome shotgun (WGS) entry which is preliminary data.</text>
</comment>
<dbReference type="InterPro" id="IPR027421">
    <property type="entry name" value="DNA_pol_lamdba_lyase_dom_sf"/>
</dbReference>
<evidence type="ECO:0000256" key="7">
    <source>
        <dbReference type="ARBA" id="ARBA00022932"/>
    </source>
</evidence>
<evidence type="ECO:0000259" key="10">
    <source>
        <dbReference type="SMART" id="SM00481"/>
    </source>
</evidence>
<dbReference type="SUPFAM" id="SSF89550">
    <property type="entry name" value="PHP domain-like"/>
    <property type="match status" value="1"/>
</dbReference>
<dbReference type="InterPro" id="IPR004013">
    <property type="entry name" value="PHP_dom"/>
</dbReference>
<dbReference type="SMART" id="SM00483">
    <property type="entry name" value="POLXc"/>
    <property type="match status" value="1"/>
</dbReference>
<dbReference type="InterPro" id="IPR003141">
    <property type="entry name" value="Pol/His_phosphatase_N"/>
</dbReference>
<dbReference type="InterPro" id="IPR029398">
    <property type="entry name" value="PolB_thumb"/>
</dbReference>
<proteinExistence type="predicted"/>
<feature type="domain" description="Helix-hairpin-helix DNA-binding motif class 1" evidence="9">
    <location>
        <begin position="51"/>
        <end position="70"/>
    </location>
</feature>
<comment type="cofactor">
    <cofactor evidence="1">
        <name>Mg(2+)</name>
        <dbReference type="ChEBI" id="CHEBI:18420"/>
    </cofactor>
</comment>
<dbReference type="GO" id="GO:0003677">
    <property type="term" value="F:DNA binding"/>
    <property type="evidence" value="ECO:0007669"/>
    <property type="project" value="InterPro"/>
</dbReference>
<evidence type="ECO:0000256" key="6">
    <source>
        <dbReference type="ARBA" id="ARBA00022705"/>
    </source>
</evidence>
<keyword evidence="6" id="KW-0235">DNA replication</keyword>
<feature type="domain" description="Helix-hairpin-helix DNA-binding motif class 1" evidence="9">
    <location>
        <begin position="130"/>
        <end position="149"/>
    </location>
</feature>
<evidence type="ECO:0000256" key="3">
    <source>
        <dbReference type="ARBA" id="ARBA00022634"/>
    </source>
</evidence>
<dbReference type="AlphaFoldDB" id="A0A1G1VSS4"/>
<dbReference type="SUPFAM" id="SSF47781">
    <property type="entry name" value="RuvA domain 2-like"/>
    <property type="match status" value="1"/>
</dbReference>
<evidence type="ECO:0000256" key="2">
    <source>
        <dbReference type="ARBA" id="ARBA00012417"/>
    </source>
</evidence>
<dbReference type="GO" id="GO:0008270">
    <property type="term" value="F:zinc ion binding"/>
    <property type="evidence" value="ECO:0007669"/>
    <property type="project" value="TreeGrafter"/>
</dbReference>
<dbReference type="Gene3D" id="3.30.460.10">
    <property type="entry name" value="Beta Polymerase, domain 2"/>
    <property type="match status" value="1"/>
</dbReference>
<dbReference type="InterPro" id="IPR037160">
    <property type="entry name" value="DNA_Pol_thumb_sf"/>
</dbReference>
<dbReference type="Gene3D" id="1.10.150.20">
    <property type="entry name" value="5' to 3' exonuclease, C-terminal subdomain"/>
    <property type="match status" value="1"/>
</dbReference>
<dbReference type="SUPFAM" id="SSF81301">
    <property type="entry name" value="Nucleotidyltransferase"/>
    <property type="match status" value="1"/>
</dbReference>
<feature type="domain" description="Polymerase/histidinol phosphatase N-terminal" evidence="10">
    <location>
        <begin position="341"/>
        <end position="418"/>
    </location>
</feature>
<dbReference type="InterPro" id="IPR002054">
    <property type="entry name" value="DNA-dir_DNA_pol_X"/>
</dbReference>
<keyword evidence="3" id="KW-0237">DNA synthesis</keyword>
<dbReference type="Gene3D" id="3.30.210.10">
    <property type="entry name" value="DNA polymerase, thumb domain"/>
    <property type="match status" value="1"/>
</dbReference>
<dbReference type="InterPro" id="IPR043519">
    <property type="entry name" value="NT_sf"/>
</dbReference>
<dbReference type="Pfam" id="PF14716">
    <property type="entry name" value="HHH_8"/>
    <property type="match status" value="1"/>
</dbReference>
<evidence type="ECO:0000256" key="5">
    <source>
        <dbReference type="ARBA" id="ARBA00022695"/>
    </source>
</evidence>
<keyword evidence="4" id="KW-0808">Transferase</keyword>
<evidence type="ECO:0000256" key="4">
    <source>
        <dbReference type="ARBA" id="ARBA00022679"/>
    </source>
</evidence>
<dbReference type="Pfam" id="PF14520">
    <property type="entry name" value="HHH_5"/>
    <property type="match status" value="1"/>
</dbReference>
<evidence type="ECO:0000259" key="11">
    <source>
        <dbReference type="SMART" id="SM00483"/>
    </source>
</evidence>
<dbReference type="CDD" id="cd00141">
    <property type="entry name" value="NT_POLXc"/>
    <property type="match status" value="1"/>
</dbReference>
<dbReference type="Gene3D" id="3.20.20.140">
    <property type="entry name" value="Metal-dependent hydrolases"/>
    <property type="match status" value="1"/>
</dbReference>
<dbReference type="EMBL" id="MHCJ01000003">
    <property type="protein sequence ID" value="OGY18410.1"/>
    <property type="molecule type" value="Genomic_DNA"/>
</dbReference>
<dbReference type="PANTHER" id="PTHR36928:SF1">
    <property type="entry name" value="PHOSPHATASE YCDX-RELATED"/>
    <property type="match status" value="1"/>
</dbReference>
<dbReference type="Gene3D" id="1.10.150.110">
    <property type="entry name" value="DNA polymerase beta, N-terminal domain-like"/>
    <property type="match status" value="1"/>
</dbReference>
<gene>
    <name evidence="12" type="ORF">A2786_02820</name>
</gene>
<dbReference type="CDD" id="cd07436">
    <property type="entry name" value="PHP_PolX"/>
    <property type="match status" value="1"/>
</dbReference>
<dbReference type="EC" id="2.7.7.7" evidence="2"/>
<dbReference type="GO" id="GO:0003887">
    <property type="term" value="F:DNA-directed DNA polymerase activity"/>
    <property type="evidence" value="ECO:0007669"/>
    <property type="project" value="UniProtKB-KW"/>
</dbReference>
<sequence length="590" mass="67087">MNNEEVVKLFRAISGAYEIEDESVFRIRAYENAADSIEHANREVKDLWEEGRLGDLPGVGPNIAGHIDELFRKGKVDHFQTVLARLPEAMFELIGIPGIGPKTAYKLVKKLGISKAHGAIRRIKEAARLGRIQKIEGFGKESESEILKGIEEYQRRENRMLLPQATQIAEELQTYMEREKAVEKIDTLGSLRRRTSTVGDVDVAVATKDPSKVISHFTRFPHAKDILASGENTARLVHRSGRQIDVKTEKPDRYGALLQHFTGSKSHNIHLREIALEQNLSLSEHGIRKKGKIAAFASEAEFYKALGMQWIPPELREDQGEIEAALEAKLPELIKKEEIRGDLHLHTDYPWRSAHDTGANTMREMVEKAMELGYEYVGIGDHNPSLTEYNRKEIIIEIKKRSEEIDKLKYSIEITHENRTIHILNTLEIDIRTDGSLAIPDEGLVMLDYAVASVHSSMRIPKAKMTERILKGLSHPKVKILGHPTGRLLNQREGYEADWDKIFSFAKENGKFIEINAWPTRLDLPDTLVRQAIRMGVQLVIDTDAHAIEHMDLMRYGVDVARRGWAEARHILNTRPYSELEKILLTKTQV</sequence>
<dbReference type="Proteomes" id="UP000179233">
    <property type="component" value="Unassembled WGS sequence"/>
</dbReference>
<name>A0A1G1VSS4_9BACT</name>
<feature type="domain" description="DNA-directed DNA polymerase X" evidence="11">
    <location>
        <begin position="1"/>
        <end position="317"/>
    </location>
</feature>
<dbReference type="PANTHER" id="PTHR36928">
    <property type="entry name" value="PHOSPHATASE YCDX-RELATED"/>
    <property type="match status" value="1"/>
</dbReference>
<dbReference type="PIRSF" id="PIRSF005047">
    <property type="entry name" value="UCP005047_YshC"/>
    <property type="match status" value="1"/>
</dbReference>
<evidence type="ECO:0000313" key="13">
    <source>
        <dbReference type="Proteomes" id="UP000179233"/>
    </source>
</evidence>
<dbReference type="GO" id="GO:0006281">
    <property type="term" value="P:DNA repair"/>
    <property type="evidence" value="ECO:0007669"/>
    <property type="project" value="InterPro"/>
</dbReference>
<evidence type="ECO:0000256" key="1">
    <source>
        <dbReference type="ARBA" id="ARBA00001946"/>
    </source>
</evidence>
<dbReference type="Pfam" id="PF02811">
    <property type="entry name" value="PHP"/>
    <property type="match status" value="1"/>
</dbReference>
<dbReference type="SMART" id="SM00278">
    <property type="entry name" value="HhH1"/>
    <property type="match status" value="3"/>
</dbReference>
<dbReference type="InterPro" id="IPR047967">
    <property type="entry name" value="PolX_PHP"/>
</dbReference>
<dbReference type="Pfam" id="PF14791">
    <property type="entry name" value="DNA_pol_B_thumb"/>
    <property type="match status" value="1"/>
</dbReference>
<reference evidence="12 13" key="1">
    <citation type="journal article" date="2016" name="Nat. Commun.">
        <title>Thousands of microbial genomes shed light on interconnected biogeochemical processes in an aquifer system.</title>
        <authorList>
            <person name="Anantharaman K."/>
            <person name="Brown C.T."/>
            <person name="Hug L.A."/>
            <person name="Sharon I."/>
            <person name="Castelle C.J."/>
            <person name="Probst A.J."/>
            <person name="Thomas B.C."/>
            <person name="Singh A."/>
            <person name="Wilkins M.J."/>
            <person name="Karaoz U."/>
            <person name="Brodie E.L."/>
            <person name="Williams K.H."/>
            <person name="Hubbard S.S."/>
            <person name="Banfield J.F."/>
        </authorList>
    </citation>
    <scope>NUCLEOTIDE SEQUENCE [LARGE SCALE GENOMIC DNA]</scope>
</reference>
<keyword evidence="5" id="KW-0548">Nucleotidyltransferase</keyword>
<dbReference type="InterPro" id="IPR003583">
    <property type="entry name" value="Hlx-hairpin-Hlx_DNA-bd_motif"/>
</dbReference>
<dbReference type="InterPro" id="IPR022311">
    <property type="entry name" value="PolX-like"/>
</dbReference>
<dbReference type="InterPro" id="IPR016195">
    <property type="entry name" value="Pol/histidinol_Pase-like"/>
</dbReference>
<evidence type="ECO:0000313" key="12">
    <source>
        <dbReference type="EMBL" id="OGY18410.1"/>
    </source>
</evidence>
<dbReference type="GO" id="GO:0005829">
    <property type="term" value="C:cytosol"/>
    <property type="evidence" value="ECO:0007669"/>
    <property type="project" value="TreeGrafter"/>
</dbReference>
<dbReference type="SMART" id="SM00481">
    <property type="entry name" value="POLIIIAc"/>
    <property type="match status" value="1"/>
</dbReference>
<accession>A0A1G1VSS4</accession>
<dbReference type="InterPro" id="IPR010996">
    <property type="entry name" value="HHH_MUS81"/>
</dbReference>